<proteinExistence type="predicted"/>
<sequence>MAEQHDYAREGLPTGEVYEPTPEEQRARSKRNVAVALGVVGFCVLVFAITVLRLAQSIEAGRLAGQ</sequence>
<keyword evidence="4" id="KW-1185">Reference proteome</keyword>
<feature type="region of interest" description="Disordered" evidence="1">
    <location>
        <begin position="1"/>
        <end position="26"/>
    </location>
</feature>
<protein>
    <submittedName>
        <fullName evidence="3">Uncharacterized protein</fullName>
    </submittedName>
</protein>
<comment type="caution">
    <text evidence="3">The sequence shown here is derived from an EMBL/GenBank/DDBJ whole genome shotgun (WGS) entry which is preliminary data.</text>
</comment>
<name>A0A840I135_9PROT</name>
<dbReference type="RefSeq" id="WP_183816453.1">
    <property type="nucleotide sequence ID" value="NZ_JACHOB010000001.1"/>
</dbReference>
<dbReference type="AlphaFoldDB" id="A0A840I135"/>
<dbReference type="Proteomes" id="UP000563524">
    <property type="component" value="Unassembled WGS sequence"/>
</dbReference>
<keyword evidence="2" id="KW-0812">Transmembrane</keyword>
<gene>
    <name evidence="3" type="ORF">GGQ59_001039</name>
</gene>
<evidence type="ECO:0000256" key="2">
    <source>
        <dbReference type="SAM" id="Phobius"/>
    </source>
</evidence>
<dbReference type="EMBL" id="JACHOB010000001">
    <property type="protein sequence ID" value="MBB4658539.1"/>
    <property type="molecule type" value="Genomic_DNA"/>
</dbReference>
<feature type="transmembrane region" description="Helical" evidence="2">
    <location>
        <begin position="33"/>
        <end position="55"/>
    </location>
</feature>
<evidence type="ECO:0000313" key="4">
    <source>
        <dbReference type="Proteomes" id="UP000563524"/>
    </source>
</evidence>
<accession>A0A840I135</accession>
<keyword evidence="2" id="KW-0472">Membrane</keyword>
<evidence type="ECO:0000313" key="3">
    <source>
        <dbReference type="EMBL" id="MBB4658539.1"/>
    </source>
</evidence>
<keyword evidence="2" id="KW-1133">Transmembrane helix</keyword>
<reference evidence="3 4" key="1">
    <citation type="submission" date="2020-08" db="EMBL/GenBank/DDBJ databases">
        <title>Genomic Encyclopedia of Type Strains, Phase IV (KMG-IV): sequencing the most valuable type-strain genomes for metagenomic binning, comparative biology and taxonomic classification.</title>
        <authorList>
            <person name="Goeker M."/>
        </authorList>
    </citation>
    <scope>NUCLEOTIDE SEQUENCE [LARGE SCALE GENOMIC DNA]</scope>
    <source>
        <strain evidence="3 4">DSM 102850</strain>
    </source>
</reference>
<organism evidence="3 4">
    <name type="scientific">Parvularcula dongshanensis</name>
    <dbReference type="NCBI Taxonomy" id="1173995"/>
    <lineage>
        <taxon>Bacteria</taxon>
        <taxon>Pseudomonadati</taxon>
        <taxon>Pseudomonadota</taxon>
        <taxon>Alphaproteobacteria</taxon>
        <taxon>Parvularculales</taxon>
        <taxon>Parvularculaceae</taxon>
        <taxon>Parvularcula</taxon>
    </lineage>
</organism>
<evidence type="ECO:0000256" key="1">
    <source>
        <dbReference type="SAM" id="MobiDB-lite"/>
    </source>
</evidence>